<evidence type="ECO:0000259" key="2">
    <source>
        <dbReference type="Pfam" id="PF00501"/>
    </source>
</evidence>
<dbReference type="Pfam" id="PF00501">
    <property type="entry name" value="AMP-binding"/>
    <property type="match status" value="1"/>
</dbReference>
<dbReference type="RefSeq" id="WP_261515406.1">
    <property type="nucleotide sequence ID" value="NZ_JAODNV010000009.1"/>
</dbReference>
<dbReference type="Proteomes" id="UP001149009">
    <property type="component" value="Unassembled WGS sequence"/>
</dbReference>
<proteinExistence type="inferred from homology"/>
<comment type="caution">
    <text evidence="3">The sequence shown here is derived from an EMBL/GenBank/DDBJ whole genome shotgun (WGS) entry which is preliminary data.</text>
</comment>
<dbReference type="AlphaFoldDB" id="A0A9X3B6H3"/>
<protein>
    <submittedName>
        <fullName evidence="3">Feruloyl-CoA synthase</fullName>
    </submittedName>
</protein>
<feature type="domain" description="AMP-dependent synthetase/ligase" evidence="2">
    <location>
        <begin position="57"/>
        <end position="433"/>
    </location>
</feature>
<organism evidence="3 4">
    <name type="scientific">Chelativorans petroleitrophicus</name>
    <dbReference type="NCBI Taxonomy" id="2975484"/>
    <lineage>
        <taxon>Bacteria</taxon>
        <taxon>Pseudomonadati</taxon>
        <taxon>Pseudomonadota</taxon>
        <taxon>Alphaproteobacteria</taxon>
        <taxon>Hyphomicrobiales</taxon>
        <taxon>Phyllobacteriaceae</taxon>
        <taxon>Chelativorans</taxon>
    </lineage>
</organism>
<dbReference type="Gene3D" id="3.40.50.12780">
    <property type="entry name" value="N-terminal domain of ligase-like"/>
    <property type="match status" value="1"/>
</dbReference>
<dbReference type="EMBL" id="JAODNV010000009">
    <property type="protein sequence ID" value="MCT8990533.1"/>
    <property type="molecule type" value="Genomic_DNA"/>
</dbReference>
<evidence type="ECO:0000313" key="4">
    <source>
        <dbReference type="Proteomes" id="UP001149009"/>
    </source>
</evidence>
<dbReference type="SUPFAM" id="SSF56801">
    <property type="entry name" value="Acetyl-CoA synthetase-like"/>
    <property type="match status" value="1"/>
</dbReference>
<dbReference type="GO" id="GO:0031956">
    <property type="term" value="F:medium-chain fatty acid-CoA ligase activity"/>
    <property type="evidence" value="ECO:0007669"/>
    <property type="project" value="TreeGrafter"/>
</dbReference>
<keyword evidence="4" id="KW-1185">Reference proteome</keyword>
<dbReference type="CDD" id="cd05921">
    <property type="entry name" value="FCS"/>
    <property type="match status" value="1"/>
</dbReference>
<dbReference type="PANTHER" id="PTHR43201:SF8">
    <property type="entry name" value="ACYL-COA SYNTHETASE FAMILY MEMBER 3"/>
    <property type="match status" value="1"/>
</dbReference>
<reference evidence="3" key="1">
    <citation type="submission" date="2022-08" db="EMBL/GenBank/DDBJ databases">
        <title>Chelativorans sichuanense sp. nov., a paraffin oil-degrading bacterium isolated from a mixture of oil-based drill cuttings and paddy soil.</title>
        <authorList>
            <person name="Yu J."/>
            <person name="Liu H."/>
            <person name="Chen Q."/>
        </authorList>
    </citation>
    <scope>NUCLEOTIDE SEQUENCE</scope>
    <source>
        <strain evidence="3">SCAU 2101</strain>
    </source>
</reference>
<dbReference type="Pfam" id="PF23562">
    <property type="entry name" value="AMP-binding_C_3"/>
    <property type="match status" value="1"/>
</dbReference>
<dbReference type="InterPro" id="IPR042099">
    <property type="entry name" value="ANL_N_sf"/>
</dbReference>
<name>A0A9X3B6H3_9HYPH</name>
<dbReference type="PROSITE" id="PS00455">
    <property type="entry name" value="AMP_BINDING"/>
    <property type="match status" value="1"/>
</dbReference>
<sequence length="618" mass="68573">MNERALQSRPWLAAPFRPVQCWTVDIVTRRKADGTLYIEQKKPLPPYPERISDALLHWAEKVPDRTLFAARDPDGSWRRFTYSQTVDQVRRLGQYLLDCGLSPSAPLAILSGNDLEHAMLALAAIYVGIPYAAISPAYSLISKDFMRLRETFDTIRPALVFAADAERFAPAIDVVAPGVRRLFARGAARPEEDFATALQTKPRGAVEEARLSVTGDTIAKFLFTSGSTGTPKAVINTNRMICANQTMVREVYTYFKEEPPVLLDWAPWHHTAGGNKLFFMPIFNGGTFYIDEGRPTETDIGRTVRNLKEISPTWYFNVPKGYEALVPHLEADFALRENFFRDLKMLWYAGAGMAQHTWDALERLAVETTGQRILLCTGLGSTETAPASLMCTWPQEQAGNIGLPCPGISLKLVPFDGKLEARLKGPNITPGYWNAPEATAEAFDEEGYYRIGDALRFADPDDVAKGLFFDGRTAENFKLNTGTWVSTGALRTDFINHFGEVVRDVAIAGPDRPYLTALVFPEMPMLSKLAGGQAQASAETLFADPGVRRFLQEKLRSLAARSTGSSNLIRRMILVDPPPSLEKGELTDKGSINQRAVLQNRAEVVEELYAGSPRVIEM</sequence>
<gene>
    <name evidence="3" type="ORF">NYR54_09545</name>
</gene>
<dbReference type="InterPro" id="IPR020845">
    <property type="entry name" value="AMP-binding_CS"/>
</dbReference>
<dbReference type="InterPro" id="IPR000873">
    <property type="entry name" value="AMP-dep_synth/lig_dom"/>
</dbReference>
<dbReference type="PANTHER" id="PTHR43201">
    <property type="entry name" value="ACYL-COA SYNTHETASE"/>
    <property type="match status" value="1"/>
</dbReference>
<evidence type="ECO:0000313" key="3">
    <source>
        <dbReference type="EMBL" id="MCT8990533.1"/>
    </source>
</evidence>
<comment type="similarity">
    <text evidence="1">Belongs to the ATP-dependent AMP-binding enzyme family.</text>
</comment>
<evidence type="ECO:0000256" key="1">
    <source>
        <dbReference type="ARBA" id="ARBA00006432"/>
    </source>
</evidence>
<accession>A0A9X3B6H3</accession>
<dbReference type="GO" id="GO:0006631">
    <property type="term" value="P:fatty acid metabolic process"/>
    <property type="evidence" value="ECO:0007669"/>
    <property type="project" value="TreeGrafter"/>
</dbReference>